<protein>
    <submittedName>
        <fullName evidence="1">Uncharacterized protein</fullName>
    </submittedName>
</protein>
<evidence type="ECO:0000313" key="1">
    <source>
        <dbReference type="EMBL" id="TNV72414.1"/>
    </source>
</evidence>
<dbReference type="AlphaFoldDB" id="A0A8J8NCQ6"/>
<evidence type="ECO:0000313" key="2">
    <source>
        <dbReference type="Proteomes" id="UP000785679"/>
    </source>
</evidence>
<keyword evidence="2" id="KW-1185">Reference proteome</keyword>
<comment type="caution">
    <text evidence="1">The sequence shown here is derived from an EMBL/GenBank/DDBJ whole genome shotgun (WGS) entry which is preliminary data.</text>
</comment>
<dbReference type="EMBL" id="RRYP01022479">
    <property type="protein sequence ID" value="TNV72414.1"/>
    <property type="molecule type" value="Genomic_DNA"/>
</dbReference>
<reference evidence="1" key="1">
    <citation type="submission" date="2019-06" db="EMBL/GenBank/DDBJ databases">
        <authorList>
            <person name="Zheng W."/>
        </authorList>
    </citation>
    <scope>NUCLEOTIDE SEQUENCE</scope>
    <source>
        <strain evidence="1">QDHG01</strain>
    </source>
</reference>
<name>A0A8J8NCQ6_HALGN</name>
<sequence>MTSNYVFQTNHGIQNQALILGVRKQRNLDQRLGKLFQMQLKIGMHLYLLSIIYFNPRLLQQILQILSLPSSLQQQSLDYSCYHKVDEIYCSQSHEVIFCKAIHYRLPKMVSWREANLFVTFFSEVQSQGKASKQFLPSFLPFILRDAKSVGISLKLQVSENANWQKYQLSQVHISVFQFNEIKALQSQYVEQSCQSIKEDYYALNYKRIPPPRESQAREEIAIGFILAQLLTISFTVQAQ</sequence>
<dbReference type="Proteomes" id="UP000785679">
    <property type="component" value="Unassembled WGS sequence"/>
</dbReference>
<proteinExistence type="predicted"/>
<gene>
    <name evidence="1" type="ORF">FGO68_gene2750</name>
</gene>
<accession>A0A8J8NCQ6</accession>
<organism evidence="1 2">
    <name type="scientific">Halteria grandinella</name>
    <dbReference type="NCBI Taxonomy" id="5974"/>
    <lineage>
        <taxon>Eukaryota</taxon>
        <taxon>Sar</taxon>
        <taxon>Alveolata</taxon>
        <taxon>Ciliophora</taxon>
        <taxon>Intramacronucleata</taxon>
        <taxon>Spirotrichea</taxon>
        <taxon>Stichotrichia</taxon>
        <taxon>Sporadotrichida</taxon>
        <taxon>Halteriidae</taxon>
        <taxon>Halteria</taxon>
    </lineage>
</organism>